<keyword evidence="7" id="KW-0064">Aspartyl protease</keyword>
<keyword evidence="3" id="KW-0808">Transferase</keyword>
<dbReference type="EMBL" id="BQNB010009817">
    <property type="protein sequence ID" value="GJS68806.1"/>
    <property type="molecule type" value="Genomic_DNA"/>
</dbReference>
<dbReference type="Pfam" id="PF00078">
    <property type="entry name" value="RVT_1"/>
    <property type="match status" value="1"/>
</dbReference>
<feature type="domain" description="Reverse transcriptase" evidence="17">
    <location>
        <begin position="624"/>
        <end position="806"/>
    </location>
</feature>
<evidence type="ECO:0000256" key="6">
    <source>
        <dbReference type="ARBA" id="ARBA00022723"/>
    </source>
</evidence>
<gene>
    <name evidence="18" type="ORF">Tco_0683371</name>
</gene>
<keyword evidence="8" id="KW-0255">Endonuclease</keyword>
<dbReference type="CDD" id="cd09274">
    <property type="entry name" value="RNase_HI_RT_Ty3"/>
    <property type="match status" value="1"/>
</dbReference>
<evidence type="ECO:0000256" key="15">
    <source>
        <dbReference type="ARBA" id="ARBA00023172"/>
    </source>
</evidence>
<dbReference type="InterPro" id="IPR012337">
    <property type="entry name" value="RNaseH-like_sf"/>
</dbReference>
<keyword evidence="5" id="KW-0540">Nuclease</keyword>
<dbReference type="Gene3D" id="3.30.70.270">
    <property type="match status" value="2"/>
</dbReference>
<dbReference type="InterPro" id="IPR056924">
    <property type="entry name" value="SH3_Tf2-1"/>
</dbReference>
<evidence type="ECO:0000313" key="19">
    <source>
        <dbReference type="Proteomes" id="UP001151760"/>
    </source>
</evidence>
<dbReference type="InterPro" id="IPR021109">
    <property type="entry name" value="Peptidase_aspartic_dom_sf"/>
</dbReference>
<dbReference type="PROSITE" id="PS50878">
    <property type="entry name" value="RT_POL"/>
    <property type="match status" value="1"/>
</dbReference>
<dbReference type="Pfam" id="PF08284">
    <property type="entry name" value="RVP_2"/>
    <property type="match status" value="1"/>
</dbReference>
<evidence type="ECO:0000256" key="9">
    <source>
        <dbReference type="ARBA" id="ARBA00022801"/>
    </source>
</evidence>
<dbReference type="InterPro" id="IPR041373">
    <property type="entry name" value="RT_RNaseH"/>
</dbReference>
<reference evidence="18" key="2">
    <citation type="submission" date="2022-01" db="EMBL/GenBank/DDBJ databases">
        <authorList>
            <person name="Yamashiro T."/>
            <person name="Shiraishi A."/>
            <person name="Satake H."/>
            <person name="Nakayama K."/>
        </authorList>
    </citation>
    <scope>NUCLEOTIDE SEQUENCE</scope>
</reference>
<dbReference type="CDD" id="cd00303">
    <property type="entry name" value="retropepsin_like"/>
    <property type="match status" value="1"/>
</dbReference>
<evidence type="ECO:0000256" key="10">
    <source>
        <dbReference type="ARBA" id="ARBA00022842"/>
    </source>
</evidence>
<keyword evidence="14" id="KW-0238">DNA-binding</keyword>
<dbReference type="EC" id="2.7.7.49" evidence="1"/>
<evidence type="ECO:0000256" key="14">
    <source>
        <dbReference type="ARBA" id="ARBA00023125"/>
    </source>
</evidence>
<keyword evidence="2" id="KW-0645">Protease</keyword>
<name>A0ABQ4XVD3_9ASTR</name>
<evidence type="ECO:0000313" key="18">
    <source>
        <dbReference type="EMBL" id="GJS68806.1"/>
    </source>
</evidence>
<dbReference type="CDD" id="cd01647">
    <property type="entry name" value="RT_LTR"/>
    <property type="match status" value="1"/>
</dbReference>
<evidence type="ECO:0000256" key="2">
    <source>
        <dbReference type="ARBA" id="ARBA00022670"/>
    </source>
</evidence>
<dbReference type="Gene3D" id="3.30.420.10">
    <property type="entry name" value="Ribonuclease H-like superfamily/Ribonuclease H"/>
    <property type="match status" value="2"/>
</dbReference>
<dbReference type="InterPro" id="IPR043502">
    <property type="entry name" value="DNA/RNA_pol_sf"/>
</dbReference>
<evidence type="ECO:0000256" key="13">
    <source>
        <dbReference type="ARBA" id="ARBA00022932"/>
    </source>
</evidence>
<keyword evidence="19" id="KW-1185">Reference proteome</keyword>
<keyword evidence="4" id="KW-0548">Nucleotidyltransferase</keyword>
<dbReference type="Proteomes" id="UP001151760">
    <property type="component" value="Unassembled WGS sequence"/>
</dbReference>
<dbReference type="InterPro" id="IPR000477">
    <property type="entry name" value="RT_dom"/>
</dbReference>
<evidence type="ECO:0000256" key="4">
    <source>
        <dbReference type="ARBA" id="ARBA00022695"/>
    </source>
</evidence>
<keyword evidence="10" id="KW-0460">Magnesium</keyword>
<dbReference type="Gene3D" id="2.40.70.10">
    <property type="entry name" value="Acid Proteases"/>
    <property type="match status" value="1"/>
</dbReference>
<comment type="caution">
    <text evidence="18">The sequence shown here is derived from an EMBL/GenBank/DDBJ whole genome shotgun (WGS) entry which is preliminary data.</text>
</comment>
<dbReference type="GO" id="GO:0003964">
    <property type="term" value="F:RNA-directed DNA polymerase activity"/>
    <property type="evidence" value="ECO:0007669"/>
    <property type="project" value="UniProtKB-KW"/>
</dbReference>
<keyword evidence="6" id="KW-0479">Metal-binding</keyword>
<dbReference type="InterPro" id="IPR043128">
    <property type="entry name" value="Rev_trsase/Diguanyl_cyclase"/>
</dbReference>
<keyword evidence="12 18" id="KW-0695">RNA-directed DNA polymerase</keyword>
<evidence type="ECO:0000256" key="12">
    <source>
        <dbReference type="ARBA" id="ARBA00022918"/>
    </source>
</evidence>
<dbReference type="Pfam" id="PF17917">
    <property type="entry name" value="RT_RNaseH"/>
    <property type="match status" value="1"/>
</dbReference>
<dbReference type="PANTHER" id="PTHR37984:SF5">
    <property type="entry name" value="PROTEIN NYNRIN-LIKE"/>
    <property type="match status" value="1"/>
</dbReference>
<dbReference type="InterPro" id="IPR050951">
    <property type="entry name" value="Retrovirus_Pol_polyprotein"/>
</dbReference>
<dbReference type="PANTHER" id="PTHR37984">
    <property type="entry name" value="PROTEIN CBG26694"/>
    <property type="match status" value="1"/>
</dbReference>
<keyword evidence="13" id="KW-0239">DNA-directed DNA polymerase</keyword>
<keyword evidence="9" id="KW-0378">Hydrolase</keyword>
<dbReference type="InterPro" id="IPR036397">
    <property type="entry name" value="RNaseH_sf"/>
</dbReference>
<dbReference type="Pfam" id="PF24626">
    <property type="entry name" value="SH3_Tf2-1"/>
    <property type="match status" value="1"/>
</dbReference>
<dbReference type="Gene3D" id="3.10.10.10">
    <property type="entry name" value="HIV Type 1 Reverse Transcriptase, subunit A, domain 1"/>
    <property type="match status" value="1"/>
</dbReference>
<keyword evidence="15" id="KW-0233">DNA recombination</keyword>
<accession>A0ABQ4XVD3</accession>
<evidence type="ECO:0000256" key="7">
    <source>
        <dbReference type="ARBA" id="ARBA00022750"/>
    </source>
</evidence>
<evidence type="ECO:0000256" key="16">
    <source>
        <dbReference type="SAM" id="MobiDB-lite"/>
    </source>
</evidence>
<dbReference type="InterPro" id="IPR041588">
    <property type="entry name" value="Integrase_H2C2"/>
</dbReference>
<organism evidence="18 19">
    <name type="scientific">Tanacetum coccineum</name>
    <dbReference type="NCBI Taxonomy" id="301880"/>
    <lineage>
        <taxon>Eukaryota</taxon>
        <taxon>Viridiplantae</taxon>
        <taxon>Streptophyta</taxon>
        <taxon>Embryophyta</taxon>
        <taxon>Tracheophyta</taxon>
        <taxon>Spermatophyta</taxon>
        <taxon>Magnoliopsida</taxon>
        <taxon>eudicotyledons</taxon>
        <taxon>Gunneridae</taxon>
        <taxon>Pentapetalae</taxon>
        <taxon>asterids</taxon>
        <taxon>campanulids</taxon>
        <taxon>Asterales</taxon>
        <taxon>Asteraceae</taxon>
        <taxon>Asteroideae</taxon>
        <taxon>Anthemideae</taxon>
        <taxon>Anthemidinae</taxon>
        <taxon>Tanacetum</taxon>
    </lineage>
</organism>
<proteinExistence type="predicted"/>
<feature type="region of interest" description="Disordered" evidence="16">
    <location>
        <begin position="55"/>
        <end position="86"/>
    </location>
</feature>
<dbReference type="Pfam" id="PF17921">
    <property type="entry name" value="Integrase_H2C2"/>
    <property type="match status" value="1"/>
</dbReference>
<dbReference type="Gene3D" id="1.10.340.70">
    <property type="match status" value="1"/>
</dbReference>
<evidence type="ECO:0000256" key="11">
    <source>
        <dbReference type="ARBA" id="ARBA00022908"/>
    </source>
</evidence>
<protein>
    <recommendedName>
        <fullName evidence="1">RNA-directed DNA polymerase</fullName>
        <ecNumber evidence="1">2.7.7.49</ecNumber>
    </recommendedName>
</protein>
<evidence type="ECO:0000256" key="5">
    <source>
        <dbReference type="ARBA" id="ARBA00022722"/>
    </source>
</evidence>
<evidence type="ECO:0000256" key="1">
    <source>
        <dbReference type="ARBA" id="ARBA00012493"/>
    </source>
</evidence>
<reference evidence="18" key="1">
    <citation type="journal article" date="2022" name="Int. J. Mol. Sci.">
        <title>Draft Genome of Tanacetum Coccineum: Genomic Comparison of Closely Related Tanacetum-Family Plants.</title>
        <authorList>
            <person name="Yamashiro T."/>
            <person name="Shiraishi A."/>
            <person name="Nakayama K."/>
            <person name="Satake H."/>
        </authorList>
    </citation>
    <scope>NUCLEOTIDE SEQUENCE</scope>
</reference>
<dbReference type="SUPFAM" id="SSF56672">
    <property type="entry name" value="DNA/RNA polymerases"/>
    <property type="match status" value="1"/>
</dbReference>
<evidence type="ECO:0000256" key="3">
    <source>
        <dbReference type="ARBA" id="ARBA00022679"/>
    </source>
</evidence>
<evidence type="ECO:0000259" key="17">
    <source>
        <dbReference type="PROSITE" id="PS50878"/>
    </source>
</evidence>
<dbReference type="SUPFAM" id="SSF53098">
    <property type="entry name" value="Ribonuclease H-like"/>
    <property type="match status" value="1"/>
</dbReference>
<evidence type="ECO:0000256" key="8">
    <source>
        <dbReference type="ARBA" id="ARBA00022759"/>
    </source>
</evidence>
<sequence length="1412" mass="162019">MLLHARQDSSLPLVTYGKKIIMVNVIPPDHVDDVHVVEPNQHDDVLVVPEPVLVYEDEDPKEDAFEEEEDPQEEEDDMEVDIEEDENEPELTYPYEEVDPLNPPPLASESELEDVNEIEDLIEHEDETVLASVHEVGESSTAPFLREDSDGLLPEKKGKAKDEYYSKLILDLGNEVCSSVDQGTAAMEKLVEKLGNNERVKRDLYWTRVRAHEFYQEMEFVEESCLKKDRMQLSIIVPPKSVPMTQATICRMIKENVDATIAAERARHANVGNDARGSGPVRGQDAAPAACECTFTGFMKCNPTAFHGTEGVVELRKWFKKTESVSKISECVEGKKVKYAAATLQGPALTWWNTKVATMGLEMVNRMPWTEMKQLMTAEFCPIEEVQRMEYELVKVDAYIWGLTDNIKGEVTSSRPADLNEANRPKARKRRSMFTAPTEIEGYPLREFAMGSNDSTQFQLVMIVVSKVILGTDAQGRSSKRKLEKSFVDTRFSSMLDIDPVKIGASYEVELADGRVVSTNTVLKGCTLNLVNHVFEIDLMPIELGMYDIIIGMDWLVKHDAMIVCGEKVVCIPCGNKMLIVESDKGVSRLKVISCIKARKYVERGCHLFLAHVTKNKLKEKRLEDVPIIRNFPELFSEELPGLPPPRQVEFRINLVSKAALLNKLTVKNRYPLPRIDDLFDQLQGSSVYSKINLRSGYHQLRIKEEDILIAAFRTRYGHFKFQVMPFGLTNAPAVFMDLMNRVCKPYLDKFVIVFIDDILVYSKDEEEHGKHLKIILELLKKERLYAKFSKCDFWLDSVQFLGHVIDHSGVHVDPAKIEAIKSWAAPMTPTEVRQFLGLAGYYRRFIEGFSLISKPLTKLTQKNKKYEWGKEEEEAFQTLKQKLCSAPILALPEGTEDFMVYCDASLKGYGAVLMQREKVIAYASRQLKVHEENYTTHDLELGAVVFALRLWRHYLYGTKCVVFTDHKSLRYILNQKELNLRQRRWIELLSDYDCEIRYHPGKANVVADALSQKERNKPLRVRALMMTVHNDLPKQIREAQEEAMKRENVKAENLGRLIKQIFEFRPDGTRCFGNHVWLPRFGGLRDLVMHESHKSKYSIHPGSDKMYQDLKPLYWWPNMKADIATYVSKCLTCAKVKAEHQKPSGLLQQPEIPVWKWERITMDFVSGLPRTPSGYDTIWVIVDRLTKSAHFLPMKKTDSMEKLTRLYLKEISEVGDSQLTSPELIRDTTEKIVQIKNRLLTARSRQMSYADKRTKPLEFKVGDMVPLKVSPWKGVVCFGKSGKLSPHYIGPFRIIARVALVAYTLELPEELKGIHGTFHVSNLKKYLAEGDIVVPMDEIQLDDKLHMIKEPVEVVDREVKRLKQSRIPIVKVRWNSQRGPEFTWEREDQIKKKYPHLFTSKDEARKADKSS</sequence>
<keyword evidence="11" id="KW-0229">DNA integration</keyword>